<evidence type="ECO:0000256" key="1">
    <source>
        <dbReference type="ARBA" id="ARBA00006484"/>
    </source>
</evidence>
<dbReference type="EMBL" id="BAAANO010000001">
    <property type="protein sequence ID" value="GAA1997198.1"/>
    <property type="molecule type" value="Genomic_DNA"/>
</dbReference>
<dbReference type="PANTHER" id="PTHR43943:SF17">
    <property type="entry name" value="3-PHENYLPROPIONATE-DIHYDRODIOL_CINNAMIC ACID-DIHYDRODIOL DEHYDROGENASE"/>
    <property type="match status" value="1"/>
</dbReference>
<dbReference type="Gene3D" id="3.40.50.720">
    <property type="entry name" value="NAD(P)-binding Rossmann-like Domain"/>
    <property type="match status" value="1"/>
</dbReference>
<reference evidence="3 4" key="1">
    <citation type="journal article" date="2019" name="Int. J. Syst. Evol. Microbiol.">
        <title>The Global Catalogue of Microorganisms (GCM) 10K type strain sequencing project: providing services to taxonomists for standard genome sequencing and annotation.</title>
        <authorList>
            <consortium name="The Broad Institute Genomics Platform"/>
            <consortium name="The Broad Institute Genome Sequencing Center for Infectious Disease"/>
            <person name="Wu L."/>
            <person name="Ma J."/>
        </authorList>
    </citation>
    <scope>NUCLEOTIDE SEQUENCE [LARGE SCALE GENOMIC DNA]</scope>
    <source>
        <strain evidence="3 4">JCM 14546</strain>
    </source>
</reference>
<evidence type="ECO:0000313" key="3">
    <source>
        <dbReference type="EMBL" id="GAA1997198.1"/>
    </source>
</evidence>
<accession>A0ABN2T2A3</accession>
<keyword evidence="4" id="KW-1185">Reference proteome</keyword>
<sequence>MDLRLNDSVFIVTGGTSGLGLATAEALVSEGARVLVSSRTQDNVDTAVDALRARAGSGGAAAGLATDLADPEAPARLFAAAREAFPGSHLGGVFISVGGPKKGRFFDVEEADWREAIESVFLGALRMARTAAEELGEGTAIGMVLSSSVWNPLAPIAISNGLRPGLAMSLKGMADELGPRGIRVFGVAPGPINTPRLGGTGGTYEHIPLRRAGEPEEFGAVSAFLLSPAAGYVTGCVVPVDGGLVRSL</sequence>
<dbReference type="PRINTS" id="PR00081">
    <property type="entry name" value="GDHRDH"/>
</dbReference>
<dbReference type="PANTHER" id="PTHR43943">
    <property type="entry name" value="DEHYDROGENASE/REDUCTASE (SDR FAMILY) MEMBER 4"/>
    <property type="match status" value="1"/>
</dbReference>
<organism evidence="3 4">
    <name type="scientific">Brevibacterium samyangense</name>
    <dbReference type="NCBI Taxonomy" id="366888"/>
    <lineage>
        <taxon>Bacteria</taxon>
        <taxon>Bacillati</taxon>
        <taxon>Actinomycetota</taxon>
        <taxon>Actinomycetes</taxon>
        <taxon>Micrococcales</taxon>
        <taxon>Brevibacteriaceae</taxon>
        <taxon>Brevibacterium</taxon>
    </lineage>
</organism>
<comment type="similarity">
    <text evidence="1">Belongs to the short-chain dehydrogenases/reductases (SDR) family.</text>
</comment>
<gene>
    <name evidence="3" type="ORF">GCM10009755_00300</name>
</gene>
<dbReference type="RefSeq" id="WP_344305866.1">
    <property type="nucleotide sequence ID" value="NZ_BAAANO010000001.1"/>
</dbReference>
<dbReference type="Pfam" id="PF13561">
    <property type="entry name" value="adh_short_C2"/>
    <property type="match status" value="1"/>
</dbReference>
<dbReference type="InterPro" id="IPR036291">
    <property type="entry name" value="NAD(P)-bd_dom_sf"/>
</dbReference>
<comment type="caution">
    <text evidence="3">The sequence shown here is derived from an EMBL/GenBank/DDBJ whole genome shotgun (WGS) entry which is preliminary data.</text>
</comment>
<dbReference type="Proteomes" id="UP001500755">
    <property type="component" value="Unassembled WGS sequence"/>
</dbReference>
<dbReference type="InterPro" id="IPR002347">
    <property type="entry name" value="SDR_fam"/>
</dbReference>
<name>A0ABN2T2A3_9MICO</name>
<protein>
    <submittedName>
        <fullName evidence="3">SDR family oxidoreductase</fullName>
    </submittedName>
</protein>
<proteinExistence type="inferred from homology"/>
<keyword evidence="2" id="KW-0560">Oxidoreductase</keyword>
<evidence type="ECO:0000256" key="2">
    <source>
        <dbReference type="ARBA" id="ARBA00023002"/>
    </source>
</evidence>
<dbReference type="SUPFAM" id="SSF51735">
    <property type="entry name" value="NAD(P)-binding Rossmann-fold domains"/>
    <property type="match status" value="1"/>
</dbReference>
<evidence type="ECO:0000313" key="4">
    <source>
        <dbReference type="Proteomes" id="UP001500755"/>
    </source>
</evidence>